<feature type="transmembrane region" description="Helical" evidence="10">
    <location>
        <begin position="106"/>
        <end position="126"/>
    </location>
</feature>
<dbReference type="PANTHER" id="PTHR31361:SF1">
    <property type="entry name" value="BETA-GLUCAN SYNTHESIS-ASSOCIATED PROTEIN KRE6-RELATED"/>
    <property type="match status" value="1"/>
</dbReference>
<feature type="domain" description="GH16" evidence="11">
    <location>
        <begin position="156"/>
        <end position="549"/>
    </location>
</feature>
<comment type="similarity">
    <text evidence="2">Belongs to the SKN1/KRE6 family.</text>
</comment>
<dbReference type="GO" id="GO:0005789">
    <property type="term" value="C:endoplasmic reticulum membrane"/>
    <property type="evidence" value="ECO:0007669"/>
    <property type="project" value="TreeGrafter"/>
</dbReference>
<name>A0A4Y7SIE5_COPMI</name>
<dbReference type="GO" id="GO:0005886">
    <property type="term" value="C:plasma membrane"/>
    <property type="evidence" value="ECO:0007669"/>
    <property type="project" value="TreeGrafter"/>
</dbReference>
<evidence type="ECO:0000256" key="5">
    <source>
        <dbReference type="ARBA" id="ARBA00022989"/>
    </source>
</evidence>
<evidence type="ECO:0000256" key="4">
    <source>
        <dbReference type="ARBA" id="ARBA00022968"/>
    </source>
</evidence>
<accession>A0A4Y7SIE5</accession>
<dbReference type="InterPro" id="IPR013320">
    <property type="entry name" value="ConA-like_dom_sf"/>
</dbReference>
<dbReference type="Gene3D" id="2.60.120.200">
    <property type="match status" value="2"/>
</dbReference>
<dbReference type="AlphaFoldDB" id="A0A4Y7SIE5"/>
<dbReference type="CDD" id="cd02180">
    <property type="entry name" value="GH16_fungal_KRE6_glucanase"/>
    <property type="match status" value="1"/>
</dbReference>
<keyword evidence="3 10" id="KW-0812">Transmembrane</keyword>
<keyword evidence="6 10" id="KW-0472">Membrane</keyword>
<feature type="compositionally biased region" description="Polar residues" evidence="9">
    <location>
        <begin position="1"/>
        <end position="12"/>
    </location>
</feature>
<evidence type="ECO:0000256" key="7">
    <source>
        <dbReference type="ARBA" id="ARBA00023180"/>
    </source>
</evidence>
<dbReference type="FunFam" id="2.60.120.200:FF:000135">
    <property type="entry name" value="Related to KRE6-glucan synthase subunit"/>
    <property type="match status" value="1"/>
</dbReference>
<evidence type="ECO:0000256" key="6">
    <source>
        <dbReference type="ARBA" id="ARBA00023136"/>
    </source>
</evidence>
<keyword evidence="4" id="KW-0735">Signal-anchor</keyword>
<keyword evidence="13" id="KW-1185">Reference proteome</keyword>
<keyword evidence="8" id="KW-0961">Cell wall biogenesis/degradation</keyword>
<evidence type="ECO:0000256" key="2">
    <source>
        <dbReference type="ARBA" id="ARBA00010962"/>
    </source>
</evidence>
<dbReference type="Proteomes" id="UP000298030">
    <property type="component" value="Unassembled WGS sequence"/>
</dbReference>
<evidence type="ECO:0000256" key="1">
    <source>
        <dbReference type="ARBA" id="ARBA00004606"/>
    </source>
</evidence>
<organism evidence="12 13">
    <name type="scientific">Coprinellus micaceus</name>
    <name type="common">Glistening ink-cap mushroom</name>
    <name type="synonym">Coprinus micaceus</name>
    <dbReference type="NCBI Taxonomy" id="71717"/>
    <lineage>
        <taxon>Eukaryota</taxon>
        <taxon>Fungi</taxon>
        <taxon>Dikarya</taxon>
        <taxon>Basidiomycota</taxon>
        <taxon>Agaricomycotina</taxon>
        <taxon>Agaricomycetes</taxon>
        <taxon>Agaricomycetidae</taxon>
        <taxon>Agaricales</taxon>
        <taxon>Agaricineae</taxon>
        <taxon>Psathyrellaceae</taxon>
        <taxon>Coprinellus</taxon>
    </lineage>
</organism>
<dbReference type="GO" id="GO:0031505">
    <property type="term" value="P:fungal-type cell wall organization"/>
    <property type="evidence" value="ECO:0007669"/>
    <property type="project" value="TreeGrafter"/>
</dbReference>
<evidence type="ECO:0000256" key="8">
    <source>
        <dbReference type="ARBA" id="ARBA00023316"/>
    </source>
</evidence>
<dbReference type="STRING" id="71717.A0A4Y7SIE5"/>
<feature type="region of interest" description="Disordered" evidence="9">
    <location>
        <begin position="1"/>
        <end position="95"/>
    </location>
</feature>
<comment type="caution">
    <text evidence="12">The sequence shown here is derived from an EMBL/GenBank/DDBJ whole genome shotgun (WGS) entry which is preliminary data.</text>
</comment>
<proteinExistence type="inferred from homology"/>
<dbReference type="PANTHER" id="PTHR31361">
    <property type="entry name" value="BETA-GLUCAN SYNTHESIS-ASSOCIATED PROTEIN KRE6-RELATED"/>
    <property type="match status" value="1"/>
</dbReference>
<evidence type="ECO:0000259" key="11">
    <source>
        <dbReference type="PROSITE" id="PS51762"/>
    </source>
</evidence>
<keyword evidence="7" id="KW-0325">Glycoprotein</keyword>
<evidence type="ECO:0000256" key="10">
    <source>
        <dbReference type="SAM" id="Phobius"/>
    </source>
</evidence>
<evidence type="ECO:0000313" key="13">
    <source>
        <dbReference type="Proteomes" id="UP000298030"/>
    </source>
</evidence>
<dbReference type="PROSITE" id="PS51762">
    <property type="entry name" value="GH16_2"/>
    <property type="match status" value="1"/>
</dbReference>
<evidence type="ECO:0000256" key="9">
    <source>
        <dbReference type="SAM" id="MobiDB-lite"/>
    </source>
</evidence>
<dbReference type="InterPro" id="IPR000757">
    <property type="entry name" value="Beta-glucanase-like"/>
</dbReference>
<evidence type="ECO:0000313" key="12">
    <source>
        <dbReference type="EMBL" id="TEB21438.1"/>
    </source>
</evidence>
<dbReference type="SUPFAM" id="SSF49899">
    <property type="entry name" value="Concanavalin A-like lectins/glucanases"/>
    <property type="match status" value="1"/>
</dbReference>
<dbReference type="Pfam" id="PF03935">
    <property type="entry name" value="SKN1_KRE6_Sbg1"/>
    <property type="match status" value="1"/>
</dbReference>
<dbReference type="OrthoDB" id="412647at2759"/>
<dbReference type="InterPro" id="IPR005629">
    <property type="entry name" value="Skn1/Kre6/Sbg1"/>
</dbReference>
<evidence type="ECO:0000256" key="3">
    <source>
        <dbReference type="ARBA" id="ARBA00022692"/>
    </source>
</evidence>
<feature type="compositionally biased region" description="Low complexity" evidence="9">
    <location>
        <begin position="38"/>
        <end position="61"/>
    </location>
</feature>
<dbReference type="GO" id="GO:0015926">
    <property type="term" value="F:glucosidase activity"/>
    <property type="evidence" value="ECO:0007669"/>
    <property type="project" value="TreeGrafter"/>
</dbReference>
<gene>
    <name evidence="12" type="ORF">FA13DRAFT_127431</name>
</gene>
<keyword evidence="5 10" id="KW-1133">Transmembrane helix</keyword>
<comment type="subcellular location">
    <subcellularLocation>
        <location evidence="1">Membrane</location>
        <topology evidence="1">Single-pass type II membrane protein</topology>
    </subcellularLocation>
</comment>
<reference evidence="12 13" key="1">
    <citation type="journal article" date="2019" name="Nat. Ecol. Evol.">
        <title>Megaphylogeny resolves global patterns of mushroom evolution.</title>
        <authorList>
            <person name="Varga T."/>
            <person name="Krizsan K."/>
            <person name="Foldi C."/>
            <person name="Dima B."/>
            <person name="Sanchez-Garcia M."/>
            <person name="Sanchez-Ramirez S."/>
            <person name="Szollosi G.J."/>
            <person name="Szarkandi J.G."/>
            <person name="Papp V."/>
            <person name="Albert L."/>
            <person name="Andreopoulos W."/>
            <person name="Angelini C."/>
            <person name="Antonin V."/>
            <person name="Barry K.W."/>
            <person name="Bougher N.L."/>
            <person name="Buchanan P."/>
            <person name="Buyck B."/>
            <person name="Bense V."/>
            <person name="Catcheside P."/>
            <person name="Chovatia M."/>
            <person name="Cooper J."/>
            <person name="Damon W."/>
            <person name="Desjardin D."/>
            <person name="Finy P."/>
            <person name="Geml J."/>
            <person name="Haridas S."/>
            <person name="Hughes K."/>
            <person name="Justo A."/>
            <person name="Karasinski D."/>
            <person name="Kautmanova I."/>
            <person name="Kiss B."/>
            <person name="Kocsube S."/>
            <person name="Kotiranta H."/>
            <person name="LaButti K.M."/>
            <person name="Lechner B.E."/>
            <person name="Liimatainen K."/>
            <person name="Lipzen A."/>
            <person name="Lukacs Z."/>
            <person name="Mihaltcheva S."/>
            <person name="Morgado L.N."/>
            <person name="Niskanen T."/>
            <person name="Noordeloos M.E."/>
            <person name="Ohm R.A."/>
            <person name="Ortiz-Santana B."/>
            <person name="Ovrebo C."/>
            <person name="Racz N."/>
            <person name="Riley R."/>
            <person name="Savchenko A."/>
            <person name="Shiryaev A."/>
            <person name="Soop K."/>
            <person name="Spirin V."/>
            <person name="Szebenyi C."/>
            <person name="Tomsovsky M."/>
            <person name="Tulloss R.E."/>
            <person name="Uehling J."/>
            <person name="Grigoriev I.V."/>
            <person name="Vagvolgyi C."/>
            <person name="Papp T."/>
            <person name="Martin F.M."/>
            <person name="Miettinen O."/>
            <person name="Hibbett D.S."/>
            <person name="Nagy L.G."/>
        </authorList>
    </citation>
    <scope>NUCLEOTIDE SEQUENCE [LARGE SCALE GENOMIC DNA]</scope>
    <source>
        <strain evidence="12 13">FP101781</strain>
    </source>
</reference>
<protein>
    <submittedName>
        <fullName evidence="12">Glucosidase</fullName>
    </submittedName>
</protein>
<dbReference type="GO" id="GO:0006078">
    <property type="term" value="P:(1-&gt;6)-beta-D-glucan biosynthetic process"/>
    <property type="evidence" value="ECO:0007669"/>
    <property type="project" value="TreeGrafter"/>
</dbReference>
<sequence length="599" mass="66059">MAHINANFTPQSRRPAAAWSNAGLKNKNNPSPSEKGAMLSRMHSHSSLKSSISERFSFSASPRTWGTPLDMRTPEPDDDLHDPSSERTGPWDGTGSIITSRGVSNLGCLVILTLGLLLLFGGYPLITRLTRITQTNQGGFNLGGINATGQVPAMAADFALIDKDTPQSAYSRKSHETGENMVLVFSDEFDRDGRSFYPGDDPYWEAVDLWYWGTKDLEWYDPAQVTTKDGALQITLEKTDLTDASLKHNLTYKSGMLQSWNKFCFKGGYIEASVRLPGKSNVGGLWPAVWTLGNLGRAGYGATLDGLWPYSYESCDIGTLPNQTYADQTGPEAALSNGDPKHNGVLSFLPGQRLSACTCPGESHPGPMKKNGEYVGRAAPEIDVLEGIVEENVLRGQVSQSSQWAPYNARYQWPKTAENYKIYDTDVTQLNSYAGSVNQQAVSGLAFTNEACYQYGGGCFTTYGFEYKPGYDDAYIAWVNNGEPSWTHYARALGVDTEAEIDRRPISQEPMYIIANLGISTGFGVISEELTFPAVMSIDYIRVYQPENNVQISCDPEDYPTKTYIDTYREAYSNPQLASWAKDYKQPWPKNKLSAQGCS</sequence>
<dbReference type="EMBL" id="QPFP01000110">
    <property type="protein sequence ID" value="TEB21438.1"/>
    <property type="molecule type" value="Genomic_DNA"/>
</dbReference>
<dbReference type="FunFam" id="2.60.120.200:FF:000259">
    <property type="entry name" value="Chromosome 9, whole genome shotgun sequence"/>
    <property type="match status" value="1"/>
</dbReference>